<keyword evidence="1" id="KW-0732">Signal</keyword>
<name>A0A0B0H1B2_SOVGS</name>
<accession>A0A0B0H1B2</accession>
<dbReference type="Pfam" id="PF14559">
    <property type="entry name" value="TPR_19"/>
    <property type="match status" value="1"/>
</dbReference>
<dbReference type="AlphaFoldDB" id="A0A0B0H1B2"/>
<feature type="chain" id="PRO_5010611158" description="DUF560 domain-containing protein" evidence="1">
    <location>
        <begin position="25"/>
        <end position="452"/>
    </location>
</feature>
<dbReference type="GeneID" id="86991021"/>
<reference evidence="2 4" key="1">
    <citation type="journal article" date="2014" name="BMC Genomics">
        <title>The genome of the intracellular bacterium of the coastal bivalve, Solemya velum: a blueprint for thriving in and out of symbiosis.</title>
        <authorList>
            <person name="Dmytrenko O."/>
            <person name="Russell S.L."/>
            <person name="Loo W.T."/>
            <person name="Fontanez K.M."/>
            <person name="Liao L."/>
            <person name="Roeselers G."/>
            <person name="Sharma R."/>
            <person name="Stewart F.J."/>
            <person name="Newton I.L."/>
            <person name="Woyke T."/>
            <person name="Wu D."/>
            <person name="Lang J.M."/>
            <person name="Eisen J.A."/>
            <person name="Cavanaugh C.M."/>
        </authorList>
    </citation>
    <scope>NUCLEOTIDE SEQUENCE [LARGE SCALE GENOMIC DNA]</scope>
    <source>
        <strain evidence="2 4">WH</strain>
    </source>
</reference>
<gene>
    <name evidence="3" type="ORF">BOV88_01865</name>
    <name evidence="2" type="ORF">JV46_02200</name>
</gene>
<organism evidence="2 4">
    <name type="scientific">Solemya velum gill symbiont</name>
    <dbReference type="NCBI Taxonomy" id="2340"/>
    <lineage>
        <taxon>Bacteria</taxon>
        <taxon>Pseudomonadati</taxon>
        <taxon>Pseudomonadota</taxon>
        <taxon>Gammaproteobacteria</taxon>
        <taxon>sulfur-oxidizing symbionts</taxon>
    </lineage>
</organism>
<evidence type="ECO:0000313" key="5">
    <source>
        <dbReference type="Proteomes" id="UP000190962"/>
    </source>
</evidence>
<dbReference type="STRING" id="2340.JV46_02200"/>
<evidence type="ECO:0008006" key="6">
    <source>
        <dbReference type="Google" id="ProtNLM"/>
    </source>
</evidence>
<dbReference type="OrthoDB" id="5614121at2"/>
<dbReference type="EMBL" id="JRAA01000004">
    <property type="protein sequence ID" value="KHF24003.1"/>
    <property type="molecule type" value="Genomic_DNA"/>
</dbReference>
<evidence type="ECO:0000313" key="2">
    <source>
        <dbReference type="EMBL" id="KHF24003.1"/>
    </source>
</evidence>
<feature type="signal peptide" evidence="1">
    <location>
        <begin position="1"/>
        <end position="24"/>
    </location>
</feature>
<dbReference type="Gene3D" id="1.25.40.10">
    <property type="entry name" value="Tetratricopeptide repeat domain"/>
    <property type="match status" value="1"/>
</dbReference>
<proteinExistence type="predicted"/>
<dbReference type="Proteomes" id="UP000030856">
    <property type="component" value="Unassembled WGS sequence"/>
</dbReference>
<dbReference type="SUPFAM" id="SSF48452">
    <property type="entry name" value="TPR-like"/>
    <property type="match status" value="1"/>
</dbReference>
<dbReference type="RefSeq" id="WP_043118921.1">
    <property type="nucleotide sequence ID" value="NZ_JRAA01000004.1"/>
</dbReference>
<dbReference type="eggNOG" id="COG0457">
    <property type="taxonomic scope" value="Bacteria"/>
</dbReference>
<comment type="caution">
    <text evidence="2">The sequence shown here is derived from an EMBL/GenBank/DDBJ whole genome shotgun (WGS) entry which is preliminary data.</text>
</comment>
<evidence type="ECO:0000313" key="3">
    <source>
        <dbReference type="EMBL" id="OOY35819.1"/>
    </source>
</evidence>
<evidence type="ECO:0000256" key="1">
    <source>
        <dbReference type="SAM" id="SignalP"/>
    </source>
</evidence>
<dbReference type="InterPro" id="IPR011990">
    <property type="entry name" value="TPR-like_helical_dom_sf"/>
</dbReference>
<dbReference type="Proteomes" id="UP000190962">
    <property type="component" value="Unassembled WGS sequence"/>
</dbReference>
<reference evidence="3 5" key="2">
    <citation type="submission" date="2016-11" db="EMBL/GenBank/DDBJ databases">
        <title>Mixed transmission modes and dynamic genome evolution in an obligate animal-bacterial symbiosis.</title>
        <authorList>
            <person name="Russell S.L."/>
            <person name="Corbett-Detig R.B."/>
            <person name="Cavanaugh C.M."/>
        </authorList>
    </citation>
    <scope>NUCLEOTIDE SEQUENCE [LARGE SCALE GENOMIC DNA]</scope>
    <source>
        <strain evidence="3">MA-KB16</strain>
    </source>
</reference>
<sequence>MKTTVSRWMLCLSLTGALSSPLLAAVPADLQQALDATDYTRAFQLAESHNAAMGGDPDFDYAYGLAALRSGNTENAVFAFERVVVNNPYNRDARILLIEAYLALENSEAAKHEFAQLRRISSTDMRSDKIMSFADQMGIEALEAEANTHSMVVFSVGHDTNLNVGMDEDEGEIYGGYYGDKSEIEGNFAEVSAKFGYSKPISSGYVGFLKAAGKFRVYDDVEDTNVTSLAFTAGVAKSDGDRSYNYSASIKPLWTGGNHYRTLYQLDAGFSKNINEAVDFRLGAQWSYFDENDMVDDIIDGNLADRQRLLISAGISRKSVSVSHQVMAYAGTEWADDSEGKYNARDLYGISYRLTHISAASNSKTFAQIFYQRENHKAIDPEYAGFYFTGEKQKDDLAGVTLGHDRTVAADTILFARYSYQNNDSNIYEWDYKASPEDYERHLFQIGLRRQF</sequence>
<evidence type="ECO:0000313" key="4">
    <source>
        <dbReference type="Proteomes" id="UP000030856"/>
    </source>
</evidence>
<keyword evidence="4" id="KW-1185">Reference proteome</keyword>
<dbReference type="EMBL" id="MPNX01000002">
    <property type="protein sequence ID" value="OOY35819.1"/>
    <property type="molecule type" value="Genomic_DNA"/>
</dbReference>
<protein>
    <recommendedName>
        <fullName evidence="6">DUF560 domain-containing protein</fullName>
    </recommendedName>
</protein>